<sequence length="428" mass="47751">MELKQAQLLVHDDVVLKKFKANHSIPAYVKIERPGLNENANLVERVTMTTFRLGTTVSTRSREKNGRLLENFSDQFKGRSKKCKDFIQAVNNRQGSRKVTNILMYELVYRYVIPHKAKELGSEGSYFLPCTSRAMLCSATPLARRVQEPSSTQTSYKLKLGKKEKESGAPLAKLEAFAAPISNSNNEHSNDLASVPFQLAGEVEIAHSFREGCDTDVTSSKRNMGRFRTLGQKKFAPTTNPLAIASSPISQGSLPALDSILALSTQAGVKLSLSEAPLKLKGRELVAGHSKKSKKKFGPCVVMMPKDVIDLTKEGSEEIRELLVMQQRAFAISEWMKEQSTEIKKSKKKISYLEKQVRLDSQAAEKAREIGIPPKHPAWKAVPPAVEPMDPRQVYSLLMLPDFNEKEMLEENVVEILEKSLEVVSKHG</sequence>
<reference evidence="1 2" key="1">
    <citation type="submission" date="2019-07" db="EMBL/GenBank/DDBJ databases">
        <title>De Novo Assembly of kiwifruit Actinidia rufa.</title>
        <authorList>
            <person name="Sugita-Konishi S."/>
            <person name="Sato K."/>
            <person name="Mori E."/>
            <person name="Abe Y."/>
            <person name="Kisaki G."/>
            <person name="Hamano K."/>
            <person name="Suezawa K."/>
            <person name="Otani M."/>
            <person name="Fukuda T."/>
            <person name="Manabe T."/>
            <person name="Gomi K."/>
            <person name="Tabuchi M."/>
            <person name="Akimitsu K."/>
            <person name="Kataoka I."/>
        </authorList>
    </citation>
    <scope>NUCLEOTIDE SEQUENCE [LARGE SCALE GENOMIC DNA]</scope>
    <source>
        <strain evidence="2">cv. Fuchu</strain>
    </source>
</reference>
<keyword evidence="2" id="KW-1185">Reference proteome</keyword>
<dbReference type="Proteomes" id="UP000585474">
    <property type="component" value="Unassembled WGS sequence"/>
</dbReference>
<comment type="caution">
    <text evidence="1">The sequence shown here is derived from an EMBL/GenBank/DDBJ whole genome shotgun (WGS) entry which is preliminary data.</text>
</comment>
<name>A0A7J0EWT0_9ERIC</name>
<dbReference type="EMBL" id="BJWL01000007">
    <property type="protein sequence ID" value="GFY90934.1"/>
    <property type="molecule type" value="Genomic_DNA"/>
</dbReference>
<accession>A0A7J0EWT0</accession>
<evidence type="ECO:0000313" key="1">
    <source>
        <dbReference type="EMBL" id="GFY90934.1"/>
    </source>
</evidence>
<proteinExistence type="predicted"/>
<organism evidence="1 2">
    <name type="scientific">Actinidia rufa</name>
    <dbReference type="NCBI Taxonomy" id="165716"/>
    <lineage>
        <taxon>Eukaryota</taxon>
        <taxon>Viridiplantae</taxon>
        <taxon>Streptophyta</taxon>
        <taxon>Embryophyta</taxon>
        <taxon>Tracheophyta</taxon>
        <taxon>Spermatophyta</taxon>
        <taxon>Magnoliopsida</taxon>
        <taxon>eudicotyledons</taxon>
        <taxon>Gunneridae</taxon>
        <taxon>Pentapetalae</taxon>
        <taxon>asterids</taxon>
        <taxon>Ericales</taxon>
        <taxon>Actinidiaceae</taxon>
        <taxon>Actinidia</taxon>
    </lineage>
</organism>
<protein>
    <submittedName>
        <fullName evidence="1">Uncharacterized protein</fullName>
    </submittedName>
</protein>
<gene>
    <name evidence="1" type="ORF">Acr_07g0011300</name>
</gene>
<dbReference type="OrthoDB" id="5980302at2759"/>
<evidence type="ECO:0000313" key="2">
    <source>
        <dbReference type="Proteomes" id="UP000585474"/>
    </source>
</evidence>
<dbReference type="AlphaFoldDB" id="A0A7J0EWT0"/>